<protein>
    <submittedName>
        <fullName evidence="1">Uncharacterized protein</fullName>
    </submittedName>
</protein>
<dbReference type="AlphaFoldDB" id="A0AAW1VL65"/>
<comment type="caution">
    <text evidence="1">The sequence shown here is derived from an EMBL/GenBank/DDBJ whole genome shotgun (WGS) entry which is preliminary data.</text>
</comment>
<gene>
    <name evidence="1" type="ORF">M0R45_001571</name>
</gene>
<dbReference type="EMBL" id="JBEDUW010000254">
    <property type="protein sequence ID" value="KAK9902482.1"/>
    <property type="molecule type" value="Genomic_DNA"/>
</dbReference>
<sequence>MVLRAGGLERNRGIAGGAGPRAKARALVIKDMKLIWSEGEGCLSELGRMILEWCLGMAELGCADLCL</sequence>
<name>A0AAW1VL65_RUBAR</name>
<evidence type="ECO:0000313" key="2">
    <source>
        <dbReference type="Proteomes" id="UP001457282"/>
    </source>
</evidence>
<organism evidence="1 2">
    <name type="scientific">Rubus argutus</name>
    <name type="common">Southern blackberry</name>
    <dbReference type="NCBI Taxonomy" id="59490"/>
    <lineage>
        <taxon>Eukaryota</taxon>
        <taxon>Viridiplantae</taxon>
        <taxon>Streptophyta</taxon>
        <taxon>Embryophyta</taxon>
        <taxon>Tracheophyta</taxon>
        <taxon>Spermatophyta</taxon>
        <taxon>Magnoliopsida</taxon>
        <taxon>eudicotyledons</taxon>
        <taxon>Gunneridae</taxon>
        <taxon>Pentapetalae</taxon>
        <taxon>rosids</taxon>
        <taxon>fabids</taxon>
        <taxon>Rosales</taxon>
        <taxon>Rosaceae</taxon>
        <taxon>Rosoideae</taxon>
        <taxon>Rosoideae incertae sedis</taxon>
        <taxon>Rubus</taxon>
    </lineage>
</organism>
<accession>A0AAW1VL65</accession>
<dbReference type="Proteomes" id="UP001457282">
    <property type="component" value="Unassembled WGS sequence"/>
</dbReference>
<keyword evidence="2" id="KW-1185">Reference proteome</keyword>
<proteinExistence type="predicted"/>
<evidence type="ECO:0000313" key="1">
    <source>
        <dbReference type="EMBL" id="KAK9902482.1"/>
    </source>
</evidence>
<reference evidence="1 2" key="1">
    <citation type="journal article" date="2023" name="G3 (Bethesda)">
        <title>A chromosome-length genome assembly and annotation of blackberry (Rubus argutus, cv. 'Hillquist').</title>
        <authorList>
            <person name="Bruna T."/>
            <person name="Aryal R."/>
            <person name="Dudchenko O."/>
            <person name="Sargent D.J."/>
            <person name="Mead D."/>
            <person name="Buti M."/>
            <person name="Cavallini A."/>
            <person name="Hytonen T."/>
            <person name="Andres J."/>
            <person name="Pham M."/>
            <person name="Weisz D."/>
            <person name="Mascagni F."/>
            <person name="Usai G."/>
            <person name="Natali L."/>
            <person name="Bassil N."/>
            <person name="Fernandez G.E."/>
            <person name="Lomsadze A."/>
            <person name="Armour M."/>
            <person name="Olukolu B."/>
            <person name="Poorten T."/>
            <person name="Britton C."/>
            <person name="Davik J."/>
            <person name="Ashrafi H."/>
            <person name="Aiden E.L."/>
            <person name="Borodovsky M."/>
            <person name="Worthington M."/>
        </authorList>
    </citation>
    <scope>NUCLEOTIDE SEQUENCE [LARGE SCALE GENOMIC DNA]</scope>
    <source>
        <strain evidence="1">PI 553951</strain>
    </source>
</reference>